<name>W2S157_CYPE1</name>
<dbReference type="AlphaFoldDB" id="W2S157"/>
<dbReference type="InParanoid" id="W2S157"/>
<proteinExistence type="predicted"/>
<dbReference type="PANTHER" id="PTHR42678:SF11">
    <property type="entry name" value="AMIDASE FAMILY PROTEIN"/>
    <property type="match status" value="1"/>
</dbReference>
<dbReference type="Pfam" id="PF01425">
    <property type="entry name" value="Amidase"/>
    <property type="match status" value="1"/>
</dbReference>
<dbReference type="RefSeq" id="XP_008714123.1">
    <property type="nucleotide sequence ID" value="XM_008715901.1"/>
</dbReference>
<dbReference type="PANTHER" id="PTHR42678">
    <property type="entry name" value="AMIDASE"/>
    <property type="match status" value="1"/>
</dbReference>
<dbReference type="Gene3D" id="3.90.1300.10">
    <property type="entry name" value="Amidase signature (AS) domain"/>
    <property type="match status" value="1"/>
</dbReference>
<dbReference type="VEuPathDB" id="FungiDB:HMPREF1541_01541"/>
<dbReference type="NCBIfam" id="NF005127">
    <property type="entry name" value="PRK06565.1"/>
    <property type="match status" value="1"/>
</dbReference>
<evidence type="ECO:0000313" key="3">
    <source>
        <dbReference type="Proteomes" id="UP000030752"/>
    </source>
</evidence>
<feature type="domain" description="Amidase" evidence="1">
    <location>
        <begin position="33"/>
        <end position="332"/>
    </location>
</feature>
<reference evidence="2 3" key="1">
    <citation type="submission" date="2013-03" db="EMBL/GenBank/DDBJ databases">
        <title>The Genome Sequence of Phialophora europaea CBS 101466.</title>
        <authorList>
            <consortium name="The Broad Institute Genomics Platform"/>
            <person name="Cuomo C."/>
            <person name="de Hoog S."/>
            <person name="Gorbushina A."/>
            <person name="Walker B."/>
            <person name="Young S.K."/>
            <person name="Zeng Q."/>
            <person name="Gargeya S."/>
            <person name="Fitzgerald M."/>
            <person name="Haas B."/>
            <person name="Abouelleil A."/>
            <person name="Allen A.W."/>
            <person name="Alvarado L."/>
            <person name="Arachchi H.M."/>
            <person name="Berlin A.M."/>
            <person name="Chapman S.B."/>
            <person name="Gainer-Dewar J."/>
            <person name="Goldberg J."/>
            <person name="Griggs A."/>
            <person name="Gujja S."/>
            <person name="Hansen M."/>
            <person name="Howarth C."/>
            <person name="Imamovic A."/>
            <person name="Ireland A."/>
            <person name="Larimer J."/>
            <person name="McCowan C."/>
            <person name="Murphy C."/>
            <person name="Pearson M."/>
            <person name="Poon T.W."/>
            <person name="Priest M."/>
            <person name="Roberts A."/>
            <person name="Saif S."/>
            <person name="Shea T."/>
            <person name="Sisk P."/>
            <person name="Sykes S."/>
            <person name="Wortman J."/>
            <person name="Nusbaum C."/>
            <person name="Birren B."/>
        </authorList>
    </citation>
    <scope>NUCLEOTIDE SEQUENCE [LARGE SCALE GENOMIC DNA]</scope>
    <source>
        <strain evidence="2 3">CBS 101466</strain>
    </source>
</reference>
<accession>W2S157</accession>
<organism evidence="2 3">
    <name type="scientific">Cyphellophora europaea (strain CBS 101466)</name>
    <name type="common">Phialophora europaea</name>
    <dbReference type="NCBI Taxonomy" id="1220924"/>
    <lineage>
        <taxon>Eukaryota</taxon>
        <taxon>Fungi</taxon>
        <taxon>Dikarya</taxon>
        <taxon>Ascomycota</taxon>
        <taxon>Pezizomycotina</taxon>
        <taxon>Eurotiomycetes</taxon>
        <taxon>Chaetothyriomycetidae</taxon>
        <taxon>Chaetothyriales</taxon>
        <taxon>Cyphellophoraceae</taxon>
        <taxon>Cyphellophora</taxon>
    </lineage>
</organism>
<dbReference type="OrthoDB" id="566138at2759"/>
<evidence type="ECO:0000259" key="1">
    <source>
        <dbReference type="Pfam" id="PF01425"/>
    </source>
</evidence>
<dbReference type="HOGENOM" id="CLU_009600_15_0_1"/>
<dbReference type="InterPro" id="IPR023631">
    <property type="entry name" value="Amidase_dom"/>
</dbReference>
<gene>
    <name evidence="2" type="ORF">HMPREF1541_01541</name>
</gene>
<dbReference type="EMBL" id="KB822718">
    <property type="protein sequence ID" value="ETN42387.1"/>
    <property type="molecule type" value="Genomic_DNA"/>
</dbReference>
<dbReference type="eggNOG" id="KOG1211">
    <property type="taxonomic scope" value="Eukaryota"/>
</dbReference>
<evidence type="ECO:0000313" key="2">
    <source>
        <dbReference type="EMBL" id="ETN42387.1"/>
    </source>
</evidence>
<keyword evidence="3" id="KW-1185">Reference proteome</keyword>
<sequence>MDSQLPTSDGSIVEATIADLTAALTSQRTTAVDLVTSYLLRIATYDTRNTALNSIPLLNPNVFTEAAASDARRAAGQPLAPLEGIPFTVKDSYKVRGMTVASGSEAFQHLIASEDAFTVKTLRDAGAILIGKTNMCPMAFGGMLRGVYGRAESPYNAQYLAAAFASGSSNGSGVSTGASFAAFGMGEETVSSGRSPASNNALVAYTPSRGLISIRGNWPLYPTCDVVVPHTRCMDDMLTILDILTMEDENTIGDFWRDQPFVETRNKWLRRPSSFADIKDAHFLSGKKIAVPAMYIGQSSHETGVYTSDAVIDLWSQAKADFEACGATVEVVQDLPVMRLYQDPSSSNAEELPEYLRLPEDWNSSERGTLIAHAWDDFLQINGDPSLSKLAAADWTKFFPQMSPDDPQLRFSEVANAVHWSKLASYVENNVKCVASGSSKIYDVPHLSRAVTALENMRKRLFEDWMSIEKFDFVVFPAAGDVGYAEADIDVDLARHTWRDGVKYSNGNRCLRHLGIPSITVPMGMLRDKGMPMGLTILGKAYDDVDILKAGYAFEQRRQGRVAPPRTPTLPTDVLCGERLDLAAPPPMLEMTDCHATAVSKLELVIAIEGRVGIPEQISRTGVRPAVEVYIDGIKNPESGLKLSPINGSNMFNFRGEWAVPAPPEQDERNKVVGRIARDGTMIIVRARNGSGGRPAGVLRLLDSRDTGS</sequence>
<dbReference type="SUPFAM" id="SSF75304">
    <property type="entry name" value="Amidase signature (AS) enzymes"/>
    <property type="match status" value="1"/>
</dbReference>
<dbReference type="GeneID" id="19968880"/>
<protein>
    <recommendedName>
        <fullName evidence="1">Amidase domain-containing protein</fullName>
    </recommendedName>
</protein>
<dbReference type="InterPro" id="IPR036928">
    <property type="entry name" value="AS_sf"/>
</dbReference>
<dbReference type="Proteomes" id="UP000030752">
    <property type="component" value="Unassembled WGS sequence"/>
</dbReference>
<dbReference type="STRING" id="1220924.W2S157"/>